<comment type="caution">
    <text evidence="2">The sequence shown here is derived from an EMBL/GenBank/DDBJ whole genome shotgun (WGS) entry which is preliminary data.</text>
</comment>
<name>A0AAN8R7I2_9TELE</name>
<accession>A0AAN8R7I2</accession>
<proteinExistence type="predicted"/>
<reference evidence="2 3" key="1">
    <citation type="submission" date="2021-04" db="EMBL/GenBank/DDBJ databases">
        <authorList>
            <person name="De Guttry C."/>
            <person name="Zahm M."/>
            <person name="Klopp C."/>
            <person name="Cabau C."/>
            <person name="Louis A."/>
            <person name="Berthelot C."/>
            <person name="Parey E."/>
            <person name="Roest Crollius H."/>
            <person name="Montfort J."/>
            <person name="Robinson-Rechavi M."/>
            <person name="Bucao C."/>
            <person name="Bouchez O."/>
            <person name="Gislard M."/>
            <person name="Lluch J."/>
            <person name="Milhes M."/>
            <person name="Lampietro C."/>
            <person name="Lopez Roques C."/>
            <person name="Donnadieu C."/>
            <person name="Braasch I."/>
            <person name="Desvignes T."/>
            <person name="Postlethwait J."/>
            <person name="Bobe J."/>
            <person name="Wedekind C."/>
            <person name="Guiguen Y."/>
        </authorList>
    </citation>
    <scope>NUCLEOTIDE SEQUENCE [LARGE SCALE GENOMIC DNA]</scope>
    <source>
        <strain evidence="2">Cs_M1</strain>
        <tissue evidence="2">Blood</tissue>
    </source>
</reference>
<dbReference type="Proteomes" id="UP001356427">
    <property type="component" value="Unassembled WGS sequence"/>
</dbReference>
<evidence type="ECO:0000256" key="1">
    <source>
        <dbReference type="SAM" id="MobiDB-lite"/>
    </source>
</evidence>
<gene>
    <name evidence="2" type="ORF">J4Q44_G00026030</name>
</gene>
<protein>
    <submittedName>
        <fullName evidence="2">Uncharacterized protein</fullName>
    </submittedName>
</protein>
<keyword evidence="3" id="KW-1185">Reference proteome</keyword>
<sequence length="121" mass="13508">MAAFVSLATCHHCGVSSRHGLVYRESMAALSRNVMAPSYTRRHSSLVRTLPLRARGRLIPQRPVGEAKPRPRAPRPNPPEFIAVSSSKPVSVKHFVFVHLRKLFSLGDTQRRRKSGLKLSS</sequence>
<organism evidence="2 3">
    <name type="scientific">Coregonus suidteri</name>
    <dbReference type="NCBI Taxonomy" id="861788"/>
    <lineage>
        <taxon>Eukaryota</taxon>
        <taxon>Metazoa</taxon>
        <taxon>Chordata</taxon>
        <taxon>Craniata</taxon>
        <taxon>Vertebrata</taxon>
        <taxon>Euteleostomi</taxon>
        <taxon>Actinopterygii</taxon>
        <taxon>Neopterygii</taxon>
        <taxon>Teleostei</taxon>
        <taxon>Protacanthopterygii</taxon>
        <taxon>Salmoniformes</taxon>
        <taxon>Salmonidae</taxon>
        <taxon>Coregoninae</taxon>
        <taxon>Coregonus</taxon>
    </lineage>
</organism>
<evidence type="ECO:0000313" key="3">
    <source>
        <dbReference type="Proteomes" id="UP001356427"/>
    </source>
</evidence>
<evidence type="ECO:0000313" key="2">
    <source>
        <dbReference type="EMBL" id="KAK6326958.1"/>
    </source>
</evidence>
<feature type="region of interest" description="Disordered" evidence="1">
    <location>
        <begin position="58"/>
        <end position="83"/>
    </location>
</feature>
<dbReference type="EMBL" id="JAGTTL010000002">
    <property type="protein sequence ID" value="KAK6326958.1"/>
    <property type="molecule type" value="Genomic_DNA"/>
</dbReference>
<dbReference type="AlphaFoldDB" id="A0AAN8R7I2"/>